<dbReference type="InterPro" id="IPR036291">
    <property type="entry name" value="NAD(P)-bd_dom_sf"/>
</dbReference>
<feature type="region of interest" description="Disordered" evidence="1">
    <location>
        <begin position="424"/>
        <end position="458"/>
    </location>
</feature>
<keyword evidence="2" id="KW-0472">Membrane</keyword>
<dbReference type="AlphaFoldDB" id="A0A0D7APE6"/>
<dbReference type="Proteomes" id="UP000054144">
    <property type="component" value="Unassembled WGS sequence"/>
</dbReference>
<dbReference type="OrthoDB" id="191979at2759"/>
<reference evidence="3 4" key="1">
    <citation type="journal article" date="2015" name="Fungal Genet. Biol.">
        <title>Evolution of novel wood decay mechanisms in Agaricales revealed by the genome sequences of Fistulina hepatica and Cylindrobasidium torrendii.</title>
        <authorList>
            <person name="Floudas D."/>
            <person name="Held B.W."/>
            <person name="Riley R."/>
            <person name="Nagy L.G."/>
            <person name="Koehler G."/>
            <person name="Ransdell A.S."/>
            <person name="Younus H."/>
            <person name="Chow J."/>
            <person name="Chiniquy J."/>
            <person name="Lipzen A."/>
            <person name="Tritt A."/>
            <person name="Sun H."/>
            <person name="Haridas S."/>
            <person name="LaButti K."/>
            <person name="Ohm R.A."/>
            <person name="Kues U."/>
            <person name="Blanchette R.A."/>
            <person name="Grigoriev I.V."/>
            <person name="Minto R.E."/>
            <person name="Hibbett D.S."/>
        </authorList>
    </citation>
    <scope>NUCLEOTIDE SEQUENCE [LARGE SCALE GENOMIC DNA]</scope>
    <source>
        <strain evidence="3 4">ATCC 64428</strain>
    </source>
</reference>
<feature type="region of interest" description="Disordered" evidence="1">
    <location>
        <begin position="377"/>
        <end position="409"/>
    </location>
</feature>
<evidence type="ECO:0000256" key="1">
    <source>
        <dbReference type="SAM" id="MobiDB-lite"/>
    </source>
</evidence>
<keyword evidence="2" id="KW-1133">Transmembrane helix</keyword>
<keyword evidence="4" id="KW-1185">Reference proteome</keyword>
<feature type="transmembrane region" description="Helical" evidence="2">
    <location>
        <begin position="18"/>
        <end position="35"/>
    </location>
</feature>
<evidence type="ECO:0008006" key="5">
    <source>
        <dbReference type="Google" id="ProtNLM"/>
    </source>
</evidence>
<dbReference type="Gene3D" id="3.40.50.720">
    <property type="entry name" value="NAD(P)-binding Rossmann-like Domain"/>
    <property type="match status" value="1"/>
</dbReference>
<protein>
    <recommendedName>
        <fullName evidence="5">Ketoreductase (KR) domain-containing protein</fullName>
    </recommendedName>
</protein>
<feature type="compositionally biased region" description="Basic and acidic residues" evidence="1">
    <location>
        <begin position="381"/>
        <end position="391"/>
    </location>
</feature>
<keyword evidence="2" id="KW-0812">Transmembrane</keyword>
<name>A0A0D7APE6_9AGAR</name>
<dbReference type="EMBL" id="KN881591">
    <property type="protein sequence ID" value="KIY53705.1"/>
    <property type="molecule type" value="Genomic_DNA"/>
</dbReference>
<organism evidence="3 4">
    <name type="scientific">Fistulina hepatica ATCC 64428</name>
    <dbReference type="NCBI Taxonomy" id="1128425"/>
    <lineage>
        <taxon>Eukaryota</taxon>
        <taxon>Fungi</taxon>
        <taxon>Dikarya</taxon>
        <taxon>Basidiomycota</taxon>
        <taxon>Agaricomycotina</taxon>
        <taxon>Agaricomycetes</taxon>
        <taxon>Agaricomycetidae</taxon>
        <taxon>Agaricales</taxon>
        <taxon>Fistulinaceae</taxon>
        <taxon>Fistulina</taxon>
    </lineage>
</organism>
<proteinExistence type="predicted"/>
<evidence type="ECO:0000313" key="3">
    <source>
        <dbReference type="EMBL" id="KIY53705.1"/>
    </source>
</evidence>
<evidence type="ECO:0000256" key="2">
    <source>
        <dbReference type="SAM" id="Phobius"/>
    </source>
</evidence>
<dbReference type="SUPFAM" id="SSF51735">
    <property type="entry name" value="NAD(P)-binding Rossmann-fold domains"/>
    <property type="match status" value="1"/>
</dbReference>
<gene>
    <name evidence="3" type="ORF">FISHEDRAFT_68640</name>
</gene>
<sequence length="458" mass="49296">MVLRILEVFYTQYFQTKGLVPILISLAALVAIRVYAQGRFTTRERDLHARTILLTGAFTPLGLVILQELASRGAHVIALSDEPIDSASSAVMIVGLLRSTTSNEQIYADYCKDQRLDAIIYAHEYQHIGPVIGSEKVNNDALLRDACSLATFLMTTLLLPALLVAPVERDIRIIHVINRFYAAAASPGASSGLPSSFPSITPSPSSPPQSKSVFFQEGTRALRTVILARHLQRVLDALPTAQVPQTEEGSSAVPVASTKVQKSNVVAVSVSPGVSRLDTVAPLLNADWTRLHSRAGIYLYLLLLPVLHLFTKPPYAAAQTILHALFLPTAFKVAAARVESDQVGISTGSAGVARRPQEVLKPGALYAECAVVPLNVPPPPKEAEREREAAQQKEGASLPDDGELGGELGGRLVWEAYETALKAWEKANPPLPEEDTPKTPSTENPSAAPVDEAKDVYA</sequence>
<feature type="region of interest" description="Disordered" evidence="1">
    <location>
        <begin position="193"/>
        <end position="212"/>
    </location>
</feature>
<accession>A0A0D7APE6</accession>
<evidence type="ECO:0000313" key="4">
    <source>
        <dbReference type="Proteomes" id="UP000054144"/>
    </source>
</evidence>